<evidence type="ECO:0000256" key="1">
    <source>
        <dbReference type="SAM" id="MobiDB-lite"/>
    </source>
</evidence>
<evidence type="ECO:0008006" key="4">
    <source>
        <dbReference type="Google" id="ProtNLM"/>
    </source>
</evidence>
<dbReference type="Gene3D" id="3.20.20.140">
    <property type="entry name" value="Metal-dependent hydrolases"/>
    <property type="match status" value="1"/>
</dbReference>
<gene>
    <name evidence="2" type="ORF">BSF38_00530</name>
</gene>
<dbReference type="AlphaFoldDB" id="A0A1U7CJN3"/>
<dbReference type="STRING" id="1387353.BSF38_00530"/>
<organism evidence="2 3">
    <name type="scientific">Paludisphaera borealis</name>
    <dbReference type="NCBI Taxonomy" id="1387353"/>
    <lineage>
        <taxon>Bacteria</taxon>
        <taxon>Pseudomonadati</taxon>
        <taxon>Planctomycetota</taxon>
        <taxon>Planctomycetia</taxon>
        <taxon>Isosphaerales</taxon>
        <taxon>Isosphaeraceae</taxon>
        <taxon>Paludisphaera</taxon>
    </lineage>
</organism>
<accession>A0A1U7CJN3</accession>
<feature type="compositionally biased region" description="Basic and acidic residues" evidence="1">
    <location>
        <begin position="34"/>
        <end position="52"/>
    </location>
</feature>
<evidence type="ECO:0000313" key="2">
    <source>
        <dbReference type="EMBL" id="APW59116.1"/>
    </source>
</evidence>
<dbReference type="EMBL" id="CP019082">
    <property type="protein sequence ID" value="APW59116.1"/>
    <property type="molecule type" value="Genomic_DNA"/>
</dbReference>
<keyword evidence="3" id="KW-1185">Reference proteome</keyword>
<name>A0A1U7CJN3_9BACT</name>
<reference evidence="3" key="1">
    <citation type="submission" date="2016-12" db="EMBL/GenBank/DDBJ databases">
        <title>Comparative genomics of four Isosphaeraceae planctomycetes: a common pool of plasmids and glycoside hydrolase genes.</title>
        <authorList>
            <person name="Ivanova A."/>
        </authorList>
    </citation>
    <scope>NUCLEOTIDE SEQUENCE [LARGE SCALE GENOMIC DNA]</scope>
    <source>
        <strain evidence="3">PX4</strain>
    </source>
</reference>
<dbReference type="KEGG" id="pbor:BSF38_00530"/>
<dbReference type="RefSeq" id="WP_076343336.1">
    <property type="nucleotide sequence ID" value="NZ_CP019082.1"/>
</dbReference>
<dbReference type="OrthoDB" id="9801679at2"/>
<sequence length="468" mass="52115">MGITMFMPRRGVASTFAARAVLAVVLTTTGRGGAAEEPKKPDAAPKVTSRERLSRRRLAAAHEAVARIAKGRRTLDPPSGFHDYRAILHAHAEDSAHTGGTRPEILAEAKRAGVDAVLLSDHYRPPRDFVKDSWRGLREGVLFVPGSEVRGFLAYPMKSVMARMEAPLPDFVSAVTSDGGLIFLSHIEERPDHSMEGLTGLEIYNRHYDAKRDAAGMLALILKVTAPDSLRELEEDLARYPEELFAFHVEYPAEYLAKWDRETKERRLTGVAANDCHHNQVLIVKMIDEGSVRVGTNVDKDEDMRKFSALLRPGIRAMTKGRKPGDVLARVDLDPYHRSFQNVSTHVFAPELTEPAVREALREGRAYVSHDWMCDPRGFRFGLVEPAVLMGGEVAFKPGLKLSASFPVACRIRLIQDGREVVSRSGDSLEYEVTAPGVYRVEGWLDLGGEERGWIYVNPIYVRGSRHQ</sequence>
<dbReference type="InterPro" id="IPR016195">
    <property type="entry name" value="Pol/histidinol_Pase-like"/>
</dbReference>
<evidence type="ECO:0000313" key="3">
    <source>
        <dbReference type="Proteomes" id="UP000186309"/>
    </source>
</evidence>
<dbReference type="SUPFAM" id="SSF89550">
    <property type="entry name" value="PHP domain-like"/>
    <property type="match status" value="1"/>
</dbReference>
<proteinExistence type="predicted"/>
<feature type="region of interest" description="Disordered" evidence="1">
    <location>
        <begin position="30"/>
        <end position="52"/>
    </location>
</feature>
<dbReference type="Proteomes" id="UP000186309">
    <property type="component" value="Chromosome"/>
</dbReference>
<protein>
    <recommendedName>
        <fullName evidence="4">Polymerase/histidinol phosphatase N-terminal domain-containing protein</fullName>
    </recommendedName>
</protein>